<feature type="domain" description="Ribosomal RNA methyltransferase FtsJ" evidence="6">
    <location>
        <begin position="53"/>
        <end position="111"/>
    </location>
</feature>
<comment type="caution">
    <text evidence="8">The sequence shown here is derived from an EMBL/GenBank/DDBJ whole genome shotgun (WGS) entry which is preliminary data.</text>
</comment>
<evidence type="ECO:0000259" key="7">
    <source>
        <dbReference type="Pfam" id="PF11861"/>
    </source>
</evidence>
<dbReference type="PANTHER" id="PTHR10920">
    <property type="entry name" value="RIBOSOMAL RNA METHYLTRANSFERASE"/>
    <property type="match status" value="1"/>
</dbReference>
<dbReference type="Pfam" id="PF01728">
    <property type="entry name" value="FtsJ"/>
    <property type="match status" value="1"/>
</dbReference>
<evidence type="ECO:0000313" key="9">
    <source>
        <dbReference type="Proteomes" id="UP001604336"/>
    </source>
</evidence>
<dbReference type="InterPro" id="IPR050082">
    <property type="entry name" value="RNA_methyltr_RlmE"/>
</dbReference>
<dbReference type="Gene3D" id="3.40.50.150">
    <property type="entry name" value="Vaccinia Virus protein VP39"/>
    <property type="match status" value="1"/>
</dbReference>
<organism evidence="8 9">
    <name type="scientific">Abeliophyllum distichum</name>
    <dbReference type="NCBI Taxonomy" id="126358"/>
    <lineage>
        <taxon>Eukaryota</taxon>
        <taxon>Viridiplantae</taxon>
        <taxon>Streptophyta</taxon>
        <taxon>Embryophyta</taxon>
        <taxon>Tracheophyta</taxon>
        <taxon>Spermatophyta</taxon>
        <taxon>Magnoliopsida</taxon>
        <taxon>eudicotyledons</taxon>
        <taxon>Gunneridae</taxon>
        <taxon>Pentapetalae</taxon>
        <taxon>asterids</taxon>
        <taxon>lamiids</taxon>
        <taxon>Lamiales</taxon>
        <taxon>Oleaceae</taxon>
        <taxon>Forsythieae</taxon>
        <taxon>Abeliophyllum</taxon>
    </lineage>
</organism>
<keyword evidence="9" id="KW-1185">Reference proteome</keyword>
<dbReference type="Proteomes" id="UP001604336">
    <property type="component" value="Unassembled WGS sequence"/>
</dbReference>
<evidence type="ECO:0000256" key="1">
    <source>
        <dbReference type="ARBA" id="ARBA00022552"/>
    </source>
</evidence>
<feature type="coiled-coil region" evidence="5">
    <location>
        <begin position="178"/>
        <end position="205"/>
    </location>
</feature>
<dbReference type="GO" id="GO:0008168">
    <property type="term" value="F:methyltransferase activity"/>
    <property type="evidence" value="ECO:0007669"/>
    <property type="project" value="UniProtKB-KW"/>
</dbReference>
<keyword evidence="1" id="KW-0698">rRNA processing</keyword>
<dbReference type="GO" id="GO:0032259">
    <property type="term" value="P:methylation"/>
    <property type="evidence" value="ECO:0007669"/>
    <property type="project" value="UniProtKB-KW"/>
</dbReference>
<dbReference type="InterPro" id="IPR024576">
    <property type="entry name" value="rRNA_MeTfrase_Spb1_DUF3381"/>
</dbReference>
<keyword evidence="2" id="KW-0489">Methyltransferase</keyword>
<name>A0ABD1SFQ9_9LAMI</name>
<feature type="domain" description="DUF3381" evidence="7">
    <location>
        <begin position="144"/>
        <end position="213"/>
    </location>
</feature>
<reference evidence="9" key="1">
    <citation type="submission" date="2024-07" db="EMBL/GenBank/DDBJ databases">
        <title>Two chromosome-level genome assemblies of Korean endemic species Abeliophyllum distichum and Forsythia ovata (Oleaceae).</title>
        <authorList>
            <person name="Jang H."/>
        </authorList>
    </citation>
    <scope>NUCLEOTIDE SEQUENCE [LARGE SCALE GENOMIC DNA]</scope>
</reference>
<dbReference type="Pfam" id="PF11861">
    <property type="entry name" value="DUF3381"/>
    <property type="match status" value="1"/>
</dbReference>
<protein>
    <submittedName>
        <fullName evidence="8">FtsJ-like methyltransferase family protein</fullName>
    </submittedName>
</protein>
<dbReference type="PANTHER" id="PTHR10920:SF13">
    <property type="entry name" value="PRE-RRNA 2'-O-RIBOSE RNA METHYLTRANSFERASE FTSJ3"/>
    <property type="match status" value="1"/>
</dbReference>
<keyword evidence="5" id="KW-0175">Coiled coil</keyword>
<evidence type="ECO:0000256" key="4">
    <source>
        <dbReference type="ARBA" id="ARBA00022691"/>
    </source>
</evidence>
<dbReference type="InterPro" id="IPR029063">
    <property type="entry name" value="SAM-dependent_MTases_sf"/>
</dbReference>
<evidence type="ECO:0000256" key="3">
    <source>
        <dbReference type="ARBA" id="ARBA00022679"/>
    </source>
</evidence>
<proteinExistence type="predicted"/>
<dbReference type="EMBL" id="JBFOLK010000007">
    <property type="protein sequence ID" value="KAL2499581.1"/>
    <property type="molecule type" value="Genomic_DNA"/>
</dbReference>
<accession>A0ABD1SFQ9</accession>
<evidence type="ECO:0000259" key="6">
    <source>
        <dbReference type="Pfam" id="PF01728"/>
    </source>
</evidence>
<gene>
    <name evidence="8" type="ORF">Adt_25131</name>
</gene>
<dbReference type="AlphaFoldDB" id="A0ABD1SFQ9"/>
<sequence>MPVGSLVIGVDLDPIRPIRGAISVQEDITQPKCRAVVEKIMAEYDAELLTWCFTTGRRMLVARTSVTKVFRSQDYSAVIFCLRQLFEKVEVNKPHASRSASAEIYIICFNYKAPAKIDPDLLCVMHQFQGGSGWESRLQTSFKLRWRMHIRKALPPSEKATSAITPVENVIKEDGDEDEKLLNEMEELTNSMENMKKKAKKLLAKGRAKDKARKALGNQIGATEDGYTDHESFSLTSIKVEVLLTLGMFYNCNIYGRNHMETQQ</sequence>
<dbReference type="GO" id="GO:0006364">
    <property type="term" value="P:rRNA processing"/>
    <property type="evidence" value="ECO:0007669"/>
    <property type="project" value="UniProtKB-KW"/>
</dbReference>
<evidence type="ECO:0000256" key="5">
    <source>
        <dbReference type="SAM" id="Coils"/>
    </source>
</evidence>
<dbReference type="InterPro" id="IPR002877">
    <property type="entry name" value="RNA_MeTrfase_FtsJ_dom"/>
</dbReference>
<dbReference type="SUPFAM" id="SSF53335">
    <property type="entry name" value="S-adenosyl-L-methionine-dependent methyltransferases"/>
    <property type="match status" value="1"/>
</dbReference>
<keyword evidence="4" id="KW-0949">S-adenosyl-L-methionine</keyword>
<evidence type="ECO:0000313" key="8">
    <source>
        <dbReference type="EMBL" id="KAL2499581.1"/>
    </source>
</evidence>
<keyword evidence="3" id="KW-0808">Transferase</keyword>
<evidence type="ECO:0000256" key="2">
    <source>
        <dbReference type="ARBA" id="ARBA00022603"/>
    </source>
</evidence>